<evidence type="ECO:0000256" key="1">
    <source>
        <dbReference type="SAM" id="MobiDB-lite"/>
    </source>
</evidence>
<evidence type="ECO:0000313" key="3">
    <source>
        <dbReference type="EMBL" id="KAL3681636.1"/>
    </source>
</evidence>
<evidence type="ECO:0000313" key="4">
    <source>
        <dbReference type="Proteomes" id="UP001633002"/>
    </source>
</evidence>
<proteinExistence type="predicted"/>
<dbReference type="AlphaFoldDB" id="A0ABD3GSH5"/>
<keyword evidence="4" id="KW-1185">Reference proteome</keyword>
<name>A0ABD3GSH5_9MARC</name>
<dbReference type="Proteomes" id="UP001633002">
    <property type="component" value="Unassembled WGS sequence"/>
</dbReference>
<dbReference type="Pfam" id="PF13966">
    <property type="entry name" value="zf-RVT"/>
    <property type="match status" value="1"/>
</dbReference>
<dbReference type="EMBL" id="JBJQOH010000007">
    <property type="protein sequence ID" value="KAL3681636.1"/>
    <property type="molecule type" value="Genomic_DNA"/>
</dbReference>
<protein>
    <recommendedName>
        <fullName evidence="2">Reverse transcriptase zinc-binding domain-containing protein</fullName>
    </recommendedName>
</protein>
<feature type="domain" description="Reverse transcriptase zinc-binding" evidence="2">
    <location>
        <begin position="225"/>
        <end position="285"/>
    </location>
</feature>
<sequence>MNLMKEAWLNETAYVRDDRKKWARGWYRVKQVLKAENAKGKIRREEGDLEKEVVWRREVISEDPSSAEVEMLHSLEQRLKIRDLEDAKRWRLRSRVSWLSTKDAPLRYFFAKLRAKWAKESLRAIELDDGTVSTDAEEILQEIQRFYQVLYTAEEDTEERSRARDEVIGLMVWGAMRNEDSKAFILLNKVCRKLRLNTLQDLWGNREKINIRSWGVETDPTAWLDRWRLLWLGSSLFKHKIWIWRIIRRGLPTFGRMARWGVVEGSCQFCWREEESVEHLMWDCRRLRRRTSWVISAVGGEQCESSTFFQVLDCALKEHKFNPGPLILLSEHCRWSWYERNQWIYEGEGVAISNKHILDEVIANLAAVTRNTSGDRKERIQRHNEIFVSHLERMIDLWEKREEAVSNLLRECLPEAEREEVELECRDRCVRESSDSESSYSNDSSEEDTTDSSSQA</sequence>
<comment type="caution">
    <text evidence="3">The sequence shown here is derived from an EMBL/GenBank/DDBJ whole genome shotgun (WGS) entry which is preliminary data.</text>
</comment>
<reference evidence="3 4" key="1">
    <citation type="submission" date="2024-09" db="EMBL/GenBank/DDBJ databases">
        <title>Chromosome-scale assembly of Riccia sorocarpa.</title>
        <authorList>
            <person name="Paukszto L."/>
        </authorList>
    </citation>
    <scope>NUCLEOTIDE SEQUENCE [LARGE SCALE GENOMIC DNA]</scope>
    <source>
        <strain evidence="3">LP-2024</strain>
        <tissue evidence="3">Aerial parts of the thallus</tissue>
    </source>
</reference>
<organism evidence="3 4">
    <name type="scientific">Riccia sorocarpa</name>
    <dbReference type="NCBI Taxonomy" id="122646"/>
    <lineage>
        <taxon>Eukaryota</taxon>
        <taxon>Viridiplantae</taxon>
        <taxon>Streptophyta</taxon>
        <taxon>Embryophyta</taxon>
        <taxon>Marchantiophyta</taxon>
        <taxon>Marchantiopsida</taxon>
        <taxon>Marchantiidae</taxon>
        <taxon>Marchantiales</taxon>
        <taxon>Ricciaceae</taxon>
        <taxon>Riccia</taxon>
    </lineage>
</organism>
<gene>
    <name evidence="3" type="ORF">R1sor_024592</name>
</gene>
<dbReference type="InterPro" id="IPR026960">
    <property type="entry name" value="RVT-Znf"/>
</dbReference>
<evidence type="ECO:0000259" key="2">
    <source>
        <dbReference type="Pfam" id="PF13966"/>
    </source>
</evidence>
<feature type="region of interest" description="Disordered" evidence="1">
    <location>
        <begin position="426"/>
        <end position="456"/>
    </location>
</feature>
<accession>A0ABD3GSH5</accession>